<sequence>MEKVQVWRKNGERMPPMPADMVALNPDLTTTPPRIEIVSACCGLSDIERPCPEYREQASTAREAGKENKDTQGQEQK</sequence>
<proteinExistence type="predicted"/>
<organism evidence="2 3">
    <name type="scientific">Actinobaculum suis</name>
    <dbReference type="NCBI Taxonomy" id="1657"/>
    <lineage>
        <taxon>Bacteria</taxon>
        <taxon>Bacillati</taxon>
        <taxon>Actinomycetota</taxon>
        <taxon>Actinomycetes</taxon>
        <taxon>Actinomycetales</taxon>
        <taxon>Actinomycetaceae</taxon>
        <taxon>Actinobaculum</taxon>
    </lineage>
</organism>
<name>A0A0K9ETX5_9ACTO</name>
<feature type="compositionally biased region" description="Basic and acidic residues" evidence="1">
    <location>
        <begin position="1"/>
        <end position="12"/>
    </location>
</feature>
<evidence type="ECO:0000313" key="2">
    <source>
        <dbReference type="EMBL" id="VDG77351.1"/>
    </source>
</evidence>
<dbReference type="EMBL" id="UYIO01000001">
    <property type="protein sequence ID" value="VDG77351.1"/>
    <property type="molecule type" value="Genomic_DNA"/>
</dbReference>
<comment type="caution">
    <text evidence="2">The sequence shown here is derived from an EMBL/GenBank/DDBJ whole genome shotgun (WGS) entry which is preliminary data.</text>
</comment>
<dbReference type="AlphaFoldDB" id="A0A0K9ETX5"/>
<feature type="region of interest" description="Disordered" evidence="1">
    <location>
        <begin position="1"/>
        <end position="26"/>
    </location>
</feature>
<accession>A0A0K9ETX5</accession>
<gene>
    <name evidence="2" type="ORF">NCTC10327_01956</name>
</gene>
<reference evidence="2 3" key="1">
    <citation type="submission" date="2018-11" db="EMBL/GenBank/DDBJ databases">
        <authorList>
            <consortium name="Pathogen Informatics"/>
        </authorList>
    </citation>
    <scope>NUCLEOTIDE SEQUENCE [LARGE SCALE GENOMIC DNA]</scope>
    <source>
        <strain evidence="2 3">NCTC10327</strain>
    </source>
</reference>
<evidence type="ECO:0000313" key="3">
    <source>
        <dbReference type="Proteomes" id="UP000269974"/>
    </source>
</evidence>
<dbReference type="Proteomes" id="UP000269974">
    <property type="component" value="Unassembled WGS sequence"/>
</dbReference>
<feature type="compositionally biased region" description="Basic and acidic residues" evidence="1">
    <location>
        <begin position="63"/>
        <end position="77"/>
    </location>
</feature>
<evidence type="ECO:0000256" key="1">
    <source>
        <dbReference type="SAM" id="MobiDB-lite"/>
    </source>
</evidence>
<feature type="region of interest" description="Disordered" evidence="1">
    <location>
        <begin position="53"/>
        <end position="77"/>
    </location>
</feature>
<protein>
    <submittedName>
        <fullName evidence="2">Uncharacterized protein</fullName>
    </submittedName>
</protein>
<dbReference type="RefSeq" id="WP_049619602.1">
    <property type="nucleotide sequence ID" value="NZ_LFUS01000023.1"/>
</dbReference>